<dbReference type="Pfam" id="PF01471">
    <property type="entry name" value="PG_binding_1"/>
    <property type="match status" value="8"/>
</dbReference>
<keyword evidence="5" id="KW-0378">Hydrolase</keyword>
<proteinExistence type="predicted"/>
<evidence type="ECO:0000259" key="4">
    <source>
        <dbReference type="SMART" id="SM00047"/>
    </source>
</evidence>
<feature type="chain" id="PRO_5045880083" evidence="3">
    <location>
        <begin position="25"/>
        <end position="1158"/>
    </location>
</feature>
<evidence type="ECO:0000256" key="3">
    <source>
        <dbReference type="SAM" id="SignalP"/>
    </source>
</evidence>
<dbReference type="EC" id="3.2.1.96" evidence="5"/>
<dbReference type="Gene3D" id="2.30.30.40">
    <property type="entry name" value="SH3 Domains"/>
    <property type="match status" value="1"/>
</dbReference>
<dbReference type="EMBL" id="JAGIKX010000008">
    <property type="protein sequence ID" value="MBP2257439.1"/>
    <property type="molecule type" value="Genomic_DNA"/>
</dbReference>
<keyword evidence="3" id="KW-0732">Signal</keyword>
<feature type="compositionally biased region" description="Acidic residues" evidence="2">
    <location>
        <begin position="202"/>
        <end position="225"/>
    </location>
</feature>
<dbReference type="Proteomes" id="UP001519294">
    <property type="component" value="Unassembled WGS sequence"/>
</dbReference>
<feature type="compositionally biased region" description="Acidic residues" evidence="2">
    <location>
        <begin position="327"/>
        <end position="338"/>
    </location>
</feature>
<feature type="signal peptide" evidence="3">
    <location>
        <begin position="1"/>
        <end position="24"/>
    </location>
</feature>
<evidence type="ECO:0000256" key="1">
    <source>
        <dbReference type="ARBA" id="ARBA00023049"/>
    </source>
</evidence>
<feature type="compositionally biased region" description="Acidic residues" evidence="2">
    <location>
        <begin position="259"/>
        <end position="301"/>
    </location>
</feature>
<accession>A0ABS4S7P7</accession>
<dbReference type="RefSeq" id="WP_226370974.1">
    <property type="nucleotide sequence ID" value="NZ_JAGIKX010000008.1"/>
</dbReference>
<evidence type="ECO:0000256" key="2">
    <source>
        <dbReference type="SAM" id="MobiDB-lite"/>
    </source>
</evidence>
<keyword evidence="5" id="KW-0326">Glycosidase</keyword>
<reference evidence="5 6" key="1">
    <citation type="submission" date="2021-03" db="EMBL/GenBank/DDBJ databases">
        <title>Genomic Encyclopedia of Type Strains, Phase IV (KMG-IV): sequencing the most valuable type-strain genomes for metagenomic binning, comparative biology and taxonomic classification.</title>
        <authorList>
            <person name="Goeker M."/>
        </authorList>
    </citation>
    <scope>NUCLEOTIDE SEQUENCE [LARGE SCALE GENOMIC DNA]</scope>
    <source>
        <strain evidence="5 6">DSM 25790</strain>
    </source>
</reference>
<feature type="compositionally biased region" description="Acidic residues" evidence="2">
    <location>
        <begin position="152"/>
        <end position="195"/>
    </location>
</feature>
<keyword evidence="6" id="KW-1185">Reference proteome</keyword>
<dbReference type="GO" id="GO:0033925">
    <property type="term" value="F:mannosyl-glycoprotein endo-beta-N-acetylglucosaminidase activity"/>
    <property type="evidence" value="ECO:0007669"/>
    <property type="project" value="UniProtKB-EC"/>
</dbReference>
<dbReference type="PANTHER" id="PTHR10201">
    <property type="entry name" value="MATRIX METALLOPROTEINASE"/>
    <property type="match status" value="1"/>
</dbReference>
<sequence>MVRKSLILLAVFFSFFYISSSVLAAENAYIEEDAPIEIENEESDIMKNEDAKNEGKEEDGEDQQDAVSDENEQQLKYHIGDHGDHIVQLKKDLTNLDYGHFSEDPSPTYDNETELAVTQFQADHGLTETGTADEETLVKIEEMLSVLRQEADTEESEESEEKEESDSEAGEVPEENIDSPDEIEIDDEEVSEESPENLGESESSEDGSETSEESESPEDEPEASEEDKLSESESEVSEEEGDTQTAEELDKEEQSNTSEEGELDQEENSEASEEPILDGEEELDKNEEPVLDEDVDSETDEGSNKSEDQETDEKEQLNSSQDKKSDEEENPEASEADQENSLKSSEESVKKDRIQFFARSSPKSSVLKKGVRDSRVIDLKKDLDKIGYGGIRKTNYYGSFTEKRIKQFQKYYGLTVTGAANKATLSKIESLLPNPLSKGKRHKDTIGLKKDLDKIGYGGIRKTNYYGSFTEKRIKQFQKYYGLTVTGAANKATLSKIKSLLPNPLSKGKRHKDTIGLKKDLDKIGYGGIRKTNYYGSFTEKRIKQFQKYYGLTVTGAANKATLSKIKSLLPNPLSKGKRHKDTIGLKKDLDKIGYGGIRKTNYYGSFTEKRVKQFQKYYGLTVTGAANKATLSKIKSLLPNPLSKGKRHKDTIGLKKDLDKIGYGGIRKTNYYGSFTEKRIKQFQKYYGLTVTGAANKATLSKIKSLLPNPLSKGKRHKDTIGLKKDLDKIGYGGIRKTNYYGSFTEKRIKQFQKYYGLTVTGAANKATLSKIESLLPNPLSKGKRHKDTISLKKKLNQIGYGGIKVTNYYGSFTEKRIKQFQRDYDLPVTGVADEETLAAIDKAMETREKVTYSKYDISLERALDIQMNQLQQTDQYRNKPAYISANYVTISNGVARTTANLNVRASSSTGSHIYGTLPKGSVVHIINKGSQWHKISYNTWRNPTRADVKFYLDPTNNDTFQHLDLTESAHVSARSLNNVLRGKGVLQGLGQAFIDGGNRHSVNEIYLISHALLETGNGSSNLANGIKVGKNNSGHLELVNSSNKHRLTSIKTTYNMFGIGAADSDPKRLGAFTAYKEGWFSPEAAIRGGAKFIGSSYLHNQYYQNTLYKMRWNPANPGYPQYATDIGWAVKQVTQIKNMYNKLDNPLLKFNIVRYL</sequence>
<dbReference type="Pfam" id="PF01832">
    <property type="entry name" value="Glucosaminidase"/>
    <property type="match status" value="1"/>
</dbReference>
<feature type="region of interest" description="Disordered" evidence="2">
    <location>
        <begin position="143"/>
        <end position="349"/>
    </location>
</feature>
<dbReference type="Gene3D" id="1.10.530.10">
    <property type="match status" value="1"/>
</dbReference>
<feature type="compositionally biased region" description="Basic and acidic residues" evidence="2">
    <location>
        <begin position="44"/>
        <end position="55"/>
    </location>
</feature>
<dbReference type="InterPro" id="IPR036365">
    <property type="entry name" value="PGBD-like_sf"/>
</dbReference>
<keyword evidence="1" id="KW-0482">Metalloprotease</keyword>
<dbReference type="InterPro" id="IPR003646">
    <property type="entry name" value="SH3-like_bac-type"/>
</dbReference>
<dbReference type="Gene3D" id="1.10.101.10">
    <property type="entry name" value="PGBD-like superfamily/PGBD"/>
    <property type="match status" value="8"/>
</dbReference>
<feature type="compositionally biased region" description="Acidic residues" evidence="2">
    <location>
        <begin position="56"/>
        <end position="72"/>
    </location>
</feature>
<gene>
    <name evidence="5" type="ORF">J2Z81_001387</name>
</gene>
<dbReference type="SMART" id="SM00047">
    <property type="entry name" value="LYZ2"/>
    <property type="match status" value="1"/>
</dbReference>
<dbReference type="InterPro" id="IPR002477">
    <property type="entry name" value="Peptidoglycan-bd-like"/>
</dbReference>
<feature type="domain" description="Mannosyl-glycoprotein endo-beta-N-acetylglucosamidase-like" evidence="4">
    <location>
        <begin position="980"/>
        <end position="1153"/>
    </location>
</feature>
<dbReference type="Pfam" id="PF08239">
    <property type="entry name" value="SH3_3"/>
    <property type="match status" value="1"/>
</dbReference>
<evidence type="ECO:0000313" key="6">
    <source>
        <dbReference type="Proteomes" id="UP001519294"/>
    </source>
</evidence>
<dbReference type="PANTHER" id="PTHR10201:SF323">
    <property type="entry name" value="MATRIX METALLOPROTEINASE-21"/>
    <property type="match status" value="1"/>
</dbReference>
<dbReference type="InterPro" id="IPR036366">
    <property type="entry name" value="PGBDSf"/>
</dbReference>
<dbReference type="InterPro" id="IPR002901">
    <property type="entry name" value="MGlyc_endo_b_GlcNAc-like_dom"/>
</dbReference>
<organism evidence="5 6">
    <name type="scientific">Virgibacillus alimentarius</name>
    <dbReference type="NCBI Taxonomy" id="698769"/>
    <lineage>
        <taxon>Bacteria</taxon>
        <taxon>Bacillati</taxon>
        <taxon>Bacillota</taxon>
        <taxon>Bacilli</taxon>
        <taxon>Bacillales</taxon>
        <taxon>Bacillaceae</taxon>
        <taxon>Virgibacillus</taxon>
    </lineage>
</organism>
<dbReference type="SUPFAM" id="SSF47090">
    <property type="entry name" value="PGBD-like"/>
    <property type="match status" value="8"/>
</dbReference>
<feature type="compositionally biased region" description="Acidic residues" evidence="2">
    <location>
        <begin position="232"/>
        <end position="251"/>
    </location>
</feature>
<evidence type="ECO:0000313" key="5">
    <source>
        <dbReference type="EMBL" id="MBP2257439.1"/>
    </source>
</evidence>
<keyword evidence="1" id="KW-0645">Protease</keyword>
<protein>
    <submittedName>
        <fullName evidence="5">Mannosyl-glycoprotein endo-beta-N-acetylglucosaminidase</fullName>
        <ecNumber evidence="5">3.2.1.96</ecNumber>
    </submittedName>
</protein>
<comment type="caution">
    <text evidence="5">The sequence shown here is derived from an EMBL/GenBank/DDBJ whole genome shotgun (WGS) entry which is preliminary data.</text>
</comment>
<feature type="region of interest" description="Disordered" evidence="2">
    <location>
        <begin position="40"/>
        <end position="81"/>
    </location>
</feature>
<name>A0ABS4S7P7_9BACI</name>